<protein>
    <submittedName>
        <fullName evidence="7">Flotillin</fullName>
    </submittedName>
</protein>
<dbReference type="GO" id="GO:0005886">
    <property type="term" value="C:plasma membrane"/>
    <property type="evidence" value="ECO:0007669"/>
    <property type="project" value="UniProtKB-SubCell"/>
</dbReference>
<gene>
    <name evidence="7" type="ORF">BET03_05195</name>
</gene>
<comment type="subcellular location">
    <subcellularLocation>
        <location evidence="1">Cell membrane</location>
    </subcellularLocation>
</comment>
<dbReference type="CDD" id="cd03399">
    <property type="entry name" value="SPFH_flotillin"/>
    <property type="match status" value="1"/>
</dbReference>
<evidence type="ECO:0000313" key="7">
    <source>
        <dbReference type="EMBL" id="RKD30102.1"/>
    </source>
</evidence>
<evidence type="ECO:0000313" key="8">
    <source>
        <dbReference type="Proteomes" id="UP000284177"/>
    </source>
</evidence>
<dbReference type="OrthoDB" id="9786220at2"/>
<evidence type="ECO:0000256" key="5">
    <source>
        <dbReference type="SAM" id="Coils"/>
    </source>
</evidence>
<keyword evidence="5" id="KW-0175">Coiled coil</keyword>
<dbReference type="Pfam" id="PF01145">
    <property type="entry name" value="Band_7"/>
    <property type="match status" value="1"/>
</dbReference>
<dbReference type="InterPro" id="IPR001107">
    <property type="entry name" value="Band_7"/>
</dbReference>
<evidence type="ECO:0000256" key="4">
    <source>
        <dbReference type="ARBA" id="ARBA00023136"/>
    </source>
</evidence>
<feature type="domain" description="Band 7" evidence="6">
    <location>
        <begin position="36"/>
        <end position="198"/>
    </location>
</feature>
<evidence type="ECO:0000259" key="6">
    <source>
        <dbReference type="SMART" id="SM00244"/>
    </source>
</evidence>
<dbReference type="SUPFAM" id="SSF117892">
    <property type="entry name" value="Band 7/SPFH domain"/>
    <property type="match status" value="1"/>
</dbReference>
<keyword evidence="3" id="KW-1003">Cell membrane</keyword>
<dbReference type="PANTHER" id="PTHR13806:SF31">
    <property type="entry name" value="FLOTILLIN-LIKE PROTEIN 1-RELATED"/>
    <property type="match status" value="1"/>
</dbReference>
<dbReference type="InterPro" id="IPR027705">
    <property type="entry name" value="Flotillin_fam"/>
</dbReference>
<dbReference type="AlphaFoldDB" id="A0A419SXW7"/>
<evidence type="ECO:0000256" key="2">
    <source>
        <dbReference type="ARBA" id="ARBA00007161"/>
    </source>
</evidence>
<dbReference type="InterPro" id="IPR036013">
    <property type="entry name" value="Band_7/SPFH_dom_sf"/>
</dbReference>
<reference evidence="7 8" key="1">
    <citation type="submission" date="2016-08" db="EMBL/GenBank/DDBJ databases">
        <title>Novel Firmicutes and Novel Genomes.</title>
        <authorList>
            <person name="Poppleton D.I."/>
            <person name="Gribaldo S."/>
        </authorList>
    </citation>
    <scope>NUCLEOTIDE SEQUENCE [LARGE SCALE GENOMIC DNA]</scope>
    <source>
        <strain evidence="7 8">CTT3</strain>
    </source>
</reference>
<dbReference type="RefSeq" id="WP_120170394.1">
    <property type="nucleotide sequence ID" value="NZ_MCIB01000036.1"/>
</dbReference>
<sequence>MGYSIILISIVVVVIFATLAAIFTRYKKCPADKVLVVYGKVGKGSDGAFRSAKCIHGGAAFIWPVIQSYEFLDLTPISIEVNLKNALSKQNIRVDVPSRFTVGISTEPGVMNNAAERLLGLQLDEIQELAKDIIFGQLRLVIATMDIEEINADRDKFLANVTTNVEAELKKIGLKLINVNVTDIKDESGYIEALGKEAAAKAINDAKRTVAEKNRDGAIGEANAKRDERIRVSEANATAVEGENKAKISIANSEAERRQREAEANRKAIAAEKVQTAKALEEAYLAEQEAEKTRAEKQRATKIADIVIPAEIEKQKAEIEAEAEAERIRRKARGEADGVLMKMEAEAKGKMEILSKQAEGFEKIVEAAGGNAKDAVTLMIADKLPELVKTQVEAIKNIKIDKVTVWDSMGGDKQTPMTANFLSGMLKSIPPFDDIFKMAGMELPNYLTGDVKDNIEDKVEEIKKEDIDKEDKN</sequence>
<dbReference type="PANTHER" id="PTHR13806">
    <property type="entry name" value="FLOTILLIN-RELATED"/>
    <property type="match status" value="1"/>
</dbReference>
<organism evidence="7 8">
    <name type="scientific">Thermohalobacter berrensis</name>
    <dbReference type="NCBI Taxonomy" id="99594"/>
    <lineage>
        <taxon>Bacteria</taxon>
        <taxon>Bacillati</taxon>
        <taxon>Bacillota</taxon>
        <taxon>Tissierellia</taxon>
        <taxon>Tissierellales</taxon>
        <taxon>Thermohalobacteraceae</taxon>
        <taxon>Thermohalobacter</taxon>
    </lineage>
</organism>
<dbReference type="Gene3D" id="3.30.479.30">
    <property type="entry name" value="Band 7 domain"/>
    <property type="match status" value="1"/>
</dbReference>
<proteinExistence type="inferred from homology"/>
<feature type="coiled-coil region" evidence="5">
    <location>
        <begin position="245"/>
        <end position="305"/>
    </location>
</feature>
<accession>A0A419SXW7</accession>
<dbReference type="EMBL" id="MCIB01000036">
    <property type="protein sequence ID" value="RKD30102.1"/>
    <property type="molecule type" value="Genomic_DNA"/>
</dbReference>
<name>A0A419SXW7_9FIRM</name>
<comment type="caution">
    <text evidence="7">The sequence shown here is derived from an EMBL/GenBank/DDBJ whole genome shotgun (WGS) entry which is preliminary data.</text>
</comment>
<keyword evidence="8" id="KW-1185">Reference proteome</keyword>
<dbReference type="SMART" id="SM00244">
    <property type="entry name" value="PHB"/>
    <property type="match status" value="1"/>
</dbReference>
<evidence type="ECO:0000256" key="1">
    <source>
        <dbReference type="ARBA" id="ARBA00004236"/>
    </source>
</evidence>
<evidence type="ECO:0000256" key="3">
    <source>
        <dbReference type="ARBA" id="ARBA00022475"/>
    </source>
</evidence>
<keyword evidence="4" id="KW-0472">Membrane</keyword>
<comment type="similarity">
    <text evidence="2">Belongs to the band 7/mec-2 family. Flotillin subfamily.</text>
</comment>
<dbReference type="Proteomes" id="UP000284177">
    <property type="component" value="Unassembled WGS sequence"/>
</dbReference>